<keyword evidence="2" id="KW-1185">Reference proteome</keyword>
<organism evidence="1 2">
    <name type="scientific">Pseudomonas asplenii</name>
    <dbReference type="NCBI Taxonomy" id="53407"/>
    <lineage>
        <taxon>Bacteria</taxon>
        <taxon>Pseudomonadati</taxon>
        <taxon>Pseudomonadota</taxon>
        <taxon>Gammaproteobacteria</taxon>
        <taxon>Pseudomonadales</taxon>
        <taxon>Pseudomonadaceae</taxon>
        <taxon>Pseudomonas</taxon>
    </lineage>
</organism>
<proteinExistence type="predicted"/>
<reference evidence="1 2" key="1">
    <citation type="journal article" date="2015" name="PLoS ONE">
        <title>Rice-Infecting Pseudomonas Genomes Are Highly Accessorized and Harbor Multiple Putative Virulence Mechanisms to Cause Sheath Brown Rot.</title>
        <authorList>
            <person name="Quibod I.L."/>
            <person name="Grande G."/>
            <person name="Oreiro E.G."/>
            <person name="Borja F.N."/>
            <person name="Dossa G.S."/>
            <person name="Mauleon R."/>
            <person name="Cruz C.V."/>
            <person name="Oliva R."/>
        </authorList>
    </citation>
    <scope>NUCLEOTIDE SEQUENCE [LARGE SCALE GENOMIC DNA]</scope>
    <source>
        <strain evidence="1 2">IRRI 6609</strain>
    </source>
</reference>
<dbReference type="PATRIC" id="fig|50340.43.peg.3519"/>
<gene>
    <name evidence="1" type="ORF">PF66_05807</name>
</gene>
<name>A0A0N0VIJ7_9PSED</name>
<sequence>MKLPCELAEHFDNLTAMHEKQTLLAFEGDFSGCGKFDLITECFLENDPILFEKAIPWLQDLVQQEDLVNNIVRLERHRIKSELALYDTDSDSFYIQHWERELKELSIGRIREKALKSFDEFCSTLLAAKDFSHRQCGENYYLTSLLRIVYDAHRTELREQRRFSRPPQKNTLLYQFYTDEGVDLFESDAQYSKYSLYSITDDVELLIGLPSRIFDRQRHVQLFISTPEHLLELFKCLRQVGLIEDLSLLPSDNVLVKTDKQYFFEFGIKEIWLPLTLDNVVRQQSGAVQRTVLRTSDISTEGAVLQPSVSIFYGQDSNDKIWCSITAESMTFEEIAQVPELLEDCAVTQMIHLEYFVNGDRLCVSHIDHEYIFYTHDEFDRRDSDHSQKGNARKRLKTFKIDRSAVPFLLDDGTLFVHTLIEAYFDKPYLIRDFLLDLIAP</sequence>
<dbReference type="AlphaFoldDB" id="A0A0N0VIJ7"/>
<dbReference type="Proteomes" id="UP000037931">
    <property type="component" value="Unassembled WGS sequence"/>
</dbReference>
<comment type="caution">
    <text evidence="1">The sequence shown here is derived from an EMBL/GenBank/DDBJ whole genome shotgun (WGS) entry which is preliminary data.</text>
</comment>
<dbReference type="OrthoDB" id="9204489at2"/>
<evidence type="ECO:0000313" key="1">
    <source>
        <dbReference type="EMBL" id="KPA87849.1"/>
    </source>
</evidence>
<dbReference type="RefSeq" id="WP_054064516.1">
    <property type="nucleotide sequence ID" value="NZ_JSYZ01000026.1"/>
</dbReference>
<dbReference type="STRING" id="50340.PF66_05807"/>
<accession>A0A0N0VIJ7</accession>
<evidence type="ECO:0000313" key="2">
    <source>
        <dbReference type="Proteomes" id="UP000037931"/>
    </source>
</evidence>
<protein>
    <submittedName>
        <fullName evidence="1">Uncharacterized protein</fullName>
    </submittedName>
</protein>
<dbReference type="EMBL" id="JSYZ01000026">
    <property type="protein sequence ID" value="KPA87849.1"/>
    <property type="molecule type" value="Genomic_DNA"/>
</dbReference>